<name>H8KM10_SOLCM</name>
<dbReference type="Pfam" id="PF02518">
    <property type="entry name" value="HATPase_c"/>
    <property type="match status" value="1"/>
</dbReference>
<dbReference type="InterPro" id="IPR036097">
    <property type="entry name" value="HisK_dim/P_sf"/>
</dbReference>
<dbReference type="GO" id="GO:0016036">
    <property type="term" value="P:cellular response to phosphate starvation"/>
    <property type="evidence" value="ECO:0007669"/>
    <property type="project" value="TreeGrafter"/>
</dbReference>
<dbReference type="PANTHER" id="PTHR45453:SF1">
    <property type="entry name" value="PHOSPHATE REGULON SENSOR PROTEIN PHOR"/>
    <property type="match status" value="1"/>
</dbReference>
<evidence type="ECO:0000256" key="2">
    <source>
        <dbReference type="ARBA" id="ARBA00012438"/>
    </source>
</evidence>
<dbReference type="GO" id="GO:0000155">
    <property type="term" value="F:phosphorelay sensor kinase activity"/>
    <property type="evidence" value="ECO:0007669"/>
    <property type="project" value="InterPro"/>
</dbReference>
<dbReference type="SMART" id="SM00387">
    <property type="entry name" value="HATPase_c"/>
    <property type="match status" value="1"/>
</dbReference>
<dbReference type="GO" id="GO:0004721">
    <property type="term" value="F:phosphoprotein phosphatase activity"/>
    <property type="evidence" value="ECO:0007669"/>
    <property type="project" value="TreeGrafter"/>
</dbReference>
<reference evidence="9" key="1">
    <citation type="submission" date="2012-02" db="EMBL/GenBank/DDBJ databases">
        <title>The complete genome of Solitalea canadensis DSM 3403.</title>
        <authorList>
            <consortium name="US DOE Joint Genome Institute (JGI-PGF)"/>
            <person name="Lucas S."/>
            <person name="Copeland A."/>
            <person name="Lapidus A."/>
            <person name="Glavina del Rio T."/>
            <person name="Dalin E."/>
            <person name="Tice H."/>
            <person name="Bruce D."/>
            <person name="Goodwin L."/>
            <person name="Pitluck S."/>
            <person name="Peters L."/>
            <person name="Ovchinnikova G."/>
            <person name="Lu M."/>
            <person name="Kyrpides N."/>
            <person name="Mavromatis K."/>
            <person name="Ivanova N."/>
            <person name="Brettin T."/>
            <person name="Detter J.C."/>
            <person name="Han C."/>
            <person name="Larimer F."/>
            <person name="Land M."/>
            <person name="Hauser L."/>
            <person name="Markowitz V."/>
            <person name="Cheng J.-F."/>
            <person name="Hugenholtz P."/>
            <person name="Woyke T."/>
            <person name="Wu D."/>
            <person name="Spring S."/>
            <person name="Schroeder M."/>
            <person name="Kopitz M."/>
            <person name="Brambilla E."/>
            <person name="Klenk H.-P."/>
            <person name="Eisen J.A."/>
        </authorList>
    </citation>
    <scope>NUCLEOTIDE SEQUENCE</scope>
    <source>
        <strain evidence="9">DSM 3403</strain>
    </source>
</reference>
<dbReference type="OrthoDB" id="921707at2"/>
<dbReference type="KEGG" id="scn:Solca_3937"/>
<feature type="transmembrane region" description="Helical" evidence="7">
    <location>
        <begin position="341"/>
        <end position="367"/>
    </location>
</feature>
<dbReference type="PROSITE" id="PS50109">
    <property type="entry name" value="HIS_KIN"/>
    <property type="match status" value="1"/>
</dbReference>
<dbReference type="FunFam" id="3.30.565.10:FF:000006">
    <property type="entry name" value="Sensor histidine kinase WalK"/>
    <property type="match status" value="1"/>
</dbReference>
<evidence type="ECO:0000259" key="8">
    <source>
        <dbReference type="PROSITE" id="PS50109"/>
    </source>
</evidence>
<evidence type="ECO:0000313" key="9">
    <source>
        <dbReference type="EMBL" id="AFD08932.1"/>
    </source>
</evidence>
<dbReference type="InterPro" id="IPR050351">
    <property type="entry name" value="BphY/WalK/GraS-like"/>
</dbReference>
<keyword evidence="3" id="KW-0597">Phosphoprotein</keyword>
<dbReference type="Gene3D" id="1.10.287.130">
    <property type="match status" value="1"/>
</dbReference>
<dbReference type="HOGENOM" id="CLU_026375_1_0_10"/>
<gene>
    <name evidence="9" type="ordered locus">Solca_3937</name>
</gene>
<dbReference type="EMBL" id="CP003349">
    <property type="protein sequence ID" value="AFD08932.1"/>
    <property type="molecule type" value="Genomic_DNA"/>
</dbReference>
<dbReference type="CDD" id="cd00075">
    <property type="entry name" value="HATPase"/>
    <property type="match status" value="1"/>
</dbReference>
<dbReference type="EC" id="2.7.13.3" evidence="2"/>
<keyword evidence="10" id="KW-1185">Reference proteome</keyword>
<keyword evidence="5 9" id="KW-0418">Kinase</keyword>
<dbReference type="CDD" id="cd00082">
    <property type="entry name" value="HisKA"/>
    <property type="match status" value="1"/>
</dbReference>
<comment type="catalytic activity">
    <reaction evidence="1">
        <text>ATP + protein L-histidine = ADP + protein N-phospho-L-histidine.</text>
        <dbReference type="EC" id="2.7.13.3"/>
    </reaction>
</comment>
<keyword evidence="7" id="KW-0472">Membrane</keyword>
<evidence type="ECO:0000313" key="10">
    <source>
        <dbReference type="Proteomes" id="UP000007590"/>
    </source>
</evidence>
<evidence type="ECO:0000256" key="6">
    <source>
        <dbReference type="ARBA" id="ARBA00023012"/>
    </source>
</evidence>
<evidence type="ECO:0000256" key="5">
    <source>
        <dbReference type="ARBA" id="ARBA00022777"/>
    </source>
</evidence>
<dbReference type="SUPFAM" id="SSF55874">
    <property type="entry name" value="ATPase domain of HSP90 chaperone/DNA topoisomerase II/histidine kinase"/>
    <property type="match status" value="1"/>
</dbReference>
<dbReference type="SUPFAM" id="SSF47384">
    <property type="entry name" value="Homodimeric domain of signal transducing histidine kinase"/>
    <property type="match status" value="1"/>
</dbReference>
<evidence type="ECO:0000256" key="3">
    <source>
        <dbReference type="ARBA" id="ARBA00022553"/>
    </source>
</evidence>
<feature type="domain" description="Histidine kinase" evidence="8">
    <location>
        <begin position="382"/>
        <end position="600"/>
    </location>
</feature>
<dbReference type="GO" id="GO:0005886">
    <property type="term" value="C:plasma membrane"/>
    <property type="evidence" value="ECO:0007669"/>
    <property type="project" value="TreeGrafter"/>
</dbReference>
<evidence type="ECO:0000256" key="4">
    <source>
        <dbReference type="ARBA" id="ARBA00022679"/>
    </source>
</evidence>
<dbReference type="InterPro" id="IPR003594">
    <property type="entry name" value="HATPase_dom"/>
</dbReference>
<dbReference type="Pfam" id="PF00512">
    <property type="entry name" value="HisKA"/>
    <property type="match status" value="1"/>
</dbReference>
<proteinExistence type="predicted"/>
<keyword evidence="7" id="KW-1133">Transmembrane helix</keyword>
<keyword evidence="6" id="KW-0902">Two-component regulatory system</keyword>
<keyword evidence="7" id="KW-0812">Transmembrane</keyword>
<accession>H8KM10</accession>
<dbReference type="SMART" id="SM00388">
    <property type="entry name" value="HisKA"/>
    <property type="match status" value="1"/>
</dbReference>
<dbReference type="eggNOG" id="COG2205">
    <property type="taxonomic scope" value="Bacteria"/>
</dbReference>
<sequence>MLIISWLVLYGFYLLVMKKKSFIVTVIAIGIGLLSLMTVQAYFIYDSYKLKSQLFDQTVESSLRTVSEKIEKSEALQFIGNKISIPTFPELPKARHKKKKVRKTVDEIRITNSPVPAPPEPIILNDSLLSGRLLFLSPQDISGARINREELAKRIKIKRDKNDRFIIRVGPDGNVDTIKYKTRHASSFSTVIPVTAQVARPEVRIEKHVSVVADEPPSEQDVLVQTWLDSVSRFKKRIEVFEKLAVEADRKKLSLINRVNPKLLDSLLKAEFTSAGISIDYFYAIESGKDSTVFRSASYKQGTTAKDNTYKAALFPKDVLNTAGTLTVIFPGKSDFLMNKMLVLIMASSLIVLVIMSCFGVTILSLLRQKKLSEMKSDFINNMTHEFKTPVATIMLASEALRDEQMAADKNMVNRYAGIIYDENLRLSSYVERVLNLAKLEKSDLKLEQKPVDMHDLISAVADSMNLQFKRKGAAVSIDLQATTATIIGDELHLSNVIYNLLDNALKYSPDDPQIVISTQNLGSLLIVKVNDNGIGMTREQQSRVFDQFYRAHTGNLHNIKGFGLGLNYVYSIIKLLKGNITIKSEPQKGSTFELSFSIA</sequence>
<feature type="transmembrane region" description="Helical" evidence="7">
    <location>
        <begin position="21"/>
        <end position="45"/>
    </location>
</feature>
<dbReference type="Proteomes" id="UP000007590">
    <property type="component" value="Chromosome"/>
</dbReference>
<dbReference type="PANTHER" id="PTHR45453">
    <property type="entry name" value="PHOSPHATE REGULON SENSOR PROTEIN PHOR"/>
    <property type="match status" value="1"/>
</dbReference>
<dbReference type="Gene3D" id="3.30.565.10">
    <property type="entry name" value="Histidine kinase-like ATPase, C-terminal domain"/>
    <property type="match status" value="1"/>
</dbReference>
<evidence type="ECO:0000256" key="1">
    <source>
        <dbReference type="ARBA" id="ARBA00000085"/>
    </source>
</evidence>
<protein>
    <recommendedName>
        <fullName evidence="2">histidine kinase</fullName>
        <ecNumber evidence="2">2.7.13.3</ecNumber>
    </recommendedName>
</protein>
<dbReference type="InterPro" id="IPR003661">
    <property type="entry name" value="HisK_dim/P_dom"/>
</dbReference>
<organism evidence="9 10">
    <name type="scientific">Solitalea canadensis (strain ATCC 29591 / DSM 3403 / JCM 21819 / LMG 8368 / NBRC 15130 / NCIMB 12057 / USAM 9D)</name>
    <name type="common">Flexibacter canadensis</name>
    <dbReference type="NCBI Taxonomy" id="929556"/>
    <lineage>
        <taxon>Bacteria</taxon>
        <taxon>Pseudomonadati</taxon>
        <taxon>Bacteroidota</taxon>
        <taxon>Sphingobacteriia</taxon>
        <taxon>Sphingobacteriales</taxon>
        <taxon>Sphingobacteriaceae</taxon>
        <taxon>Solitalea</taxon>
    </lineage>
</organism>
<dbReference type="PRINTS" id="PR00344">
    <property type="entry name" value="BCTRLSENSOR"/>
</dbReference>
<keyword evidence="4" id="KW-0808">Transferase</keyword>
<dbReference type="AlphaFoldDB" id="H8KM10"/>
<dbReference type="InterPro" id="IPR036890">
    <property type="entry name" value="HATPase_C_sf"/>
</dbReference>
<dbReference type="InterPro" id="IPR004358">
    <property type="entry name" value="Sig_transdc_His_kin-like_C"/>
</dbReference>
<dbReference type="InterPro" id="IPR005467">
    <property type="entry name" value="His_kinase_dom"/>
</dbReference>
<evidence type="ECO:0000256" key="7">
    <source>
        <dbReference type="SAM" id="Phobius"/>
    </source>
</evidence>
<dbReference type="STRING" id="929556.Solca_3937"/>